<evidence type="ECO:0000256" key="1">
    <source>
        <dbReference type="SAM" id="MobiDB-lite"/>
    </source>
</evidence>
<dbReference type="AlphaFoldDB" id="A0A644YFI4"/>
<dbReference type="EMBL" id="VSSQ01004810">
    <property type="protein sequence ID" value="MPM26728.1"/>
    <property type="molecule type" value="Genomic_DNA"/>
</dbReference>
<comment type="caution">
    <text evidence="2">The sequence shown here is derived from an EMBL/GenBank/DDBJ whole genome shotgun (WGS) entry which is preliminary data.</text>
</comment>
<sequence length="297" mass="33760">MLVNGHGIAKPADIAQVDHHRRCLICINETHPQLLAEQILVTDVGRNALALPQERRLPHMAPVEVAQRNVHQLGEPAEERRHEFAKGHEVMLVILVRLRQPRRVTMDRVGIALGEIPQRNAHQQGLAAARLHVTRRHGLQIAGGQLLGQKRNRRLRRHHQLRTRVHQVRGVPVQRQGNAAARLEFFILRNLPLQQRQRHGLRQMRGIRLGQFLLALRRQTAQHHEHTGHTDPPFLVAGIFLAPHGNRRREKGCRKAHAIHAHIARQGGQRPFDVGIAHRAPGKARPPLAPRQLCQQP</sequence>
<proteinExistence type="predicted"/>
<evidence type="ECO:0000313" key="2">
    <source>
        <dbReference type="EMBL" id="MPM26728.1"/>
    </source>
</evidence>
<protein>
    <submittedName>
        <fullName evidence="2">Uncharacterized protein</fullName>
    </submittedName>
</protein>
<reference evidence="2" key="1">
    <citation type="submission" date="2019-08" db="EMBL/GenBank/DDBJ databases">
        <authorList>
            <person name="Kucharzyk K."/>
            <person name="Murdoch R.W."/>
            <person name="Higgins S."/>
            <person name="Loffler F."/>
        </authorList>
    </citation>
    <scope>NUCLEOTIDE SEQUENCE</scope>
</reference>
<accession>A0A644YFI4</accession>
<name>A0A644YFI4_9ZZZZ</name>
<feature type="region of interest" description="Disordered" evidence="1">
    <location>
        <begin position="278"/>
        <end position="297"/>
    </location>
</feature>
<gene>
    <name evidence="2" type="ORF">SDC9_73233</name>
</gene>
<organism evidence="2">
    <name type="scientific">bioreactor metagenome</name>
    <dbReference type="NCBI Taxonomy" id="1076179"/>
    <lineage>
        <taxon>unclassified sequences</taxon>
        <taxon>metagenomes</taxon>
        <taxon>ecological metagenomes</taxon>
    </lineage>
</organism>